<keyword evidence="3" id="KW-1185">Reference proteome</keyword>
<dbReference type="Proteomes" id="UP001621964">
    <property type="component" value="Unassembled WGS sequence"/>
</dbReference>
<keyword evidence="1" id="KW-1133">Transmembrane helix</keyword>
<evidence type="ECO:0000313" key="2">
    <source>
        <dbReference type="EMBL" id="MFK7641096.1"/>
    </source>
</evidence>
<accession>A0ABW8Q394</accession>
<name>A0ABW8Q394_9NEIS</name>
<comment type="caution">
    <text evidence="2">The sequence shown here is derived from an EMBL/GenBank/DDBJ whole genome shotgun (WGS) entry which is preliminary data.</text>
</comment>
<protein>
    <submittedName>
        <fullName evidence="2">Uncharacterized protein</fullName>
    </submittedName>
</protein>
<organism evidence="2 3">
    <name type="scientific">Neisseria oralis</name>
    <dbReference type="NCBI Taxonomy" id="1107316"/>
    <lineage>
        <taxon>Bacteria</taxon>
        <taxon>Pseudomonadati</taxon>
        <taxon>Pseudomonadota</taxon>
        <taxon>Betaproteobacteria</taxon>
        <taxon>Neisseriales</taxon>
        <taxon>Neisseriaceae</taxon>
        <taxon>Neisseria</taxon>
    </lineage>
</organism>
<keyword evidence="1" id="KW-0812">Transmembrane</keyword>
<proteinExistence type="predicted"/>
<feature type="transmembrane region" description="Helical" evidence="1">
    <location>
        <begin position="30"/>
        <end position="52"/>
    </location>
</feature>
<keyword evidence="1" id="KW-0472">Membrane</keyword>
<dbReference type="RefSeq" id="WP_257065947.1">
    <property type="nucleotide sequence ID" value="NZ_JBJGEB010000001.1"/>
</dbReference>
<gene>
    <name evidence="2" type="ORF">ACI43T_01075</name>
</gene>
<reference evidence="2 3" key="1">
    <citation type="submission" date="2024-11" db="EMBL/GenBank/DDBJ databases">
        <authorList>
            <person name="Mikucki A.G."/>
            <person name="Kahler C.M."/>
        </authorList>
    </citation>
    <scope>NUCLEOTIDE SEQUENCE [LARGE SCALE GENOMIC DNA]</scope>
    <source>
        <strain evidence="2 3">EXNM717</strain>
    </source>
</reference>
<evidence type="ECO:0000313" key="3">
    <source>
        <dbReference type="Proteomes" id="UP001621964"/>
    </source>
</evidence>
<evidence type="ECO:0000256" key="1">
    <source>
        <dbReference type="SAM" id="Phobius"/>
    </source>
</evidence>
<sequence>MNMVFTLFLGLVGLVCFVRAAKETYHSESPYGLITGLLGVMCSAFAVAVSAARVMGVLK</sequence>
<dbReference type="EMBL" id="JBJGEB010000001">
    <property type="protein sequence ID" value="MFK7641096.1"/>
    <property type="molecule type" value="Genomic_DNA"/>
</dbReference>